<dbReference type="InterPro" id="IPR036259">
    <property type="entry name" value="MFS_trans_sf"/>
</dbReference>
<keyword evidence="9" id="KW-1185">Reference proteome</keyword>
<keyword evidence="4 7" id="KW-1133">Transmembrane helix</keyword>
<evidence type="ECO:0000256" key="2">
    <source>
        <dbReference type="ARBA" id="ARBA00022448"/>
    </source>
</evidence>
<keyword evidence="2" id="KW-0813">Transport</keyword>
<comment type="caution">
    <text evidence="8">The sequence shown here is derived from an EMBL/GenBank/DDBJ whole genome shotgun (WGS) entry which is preliminary data.</text>
</comment>
<evidence type="ECO:0000313" key="8">
    <source>
        <dbReference type="EMBL" id="KDN68460.1"/>
    </source>
</evidence>
<feature type="transmembrane region" description="Helical" evidence="7">
    <location>
        <begin position="91"/>
        <end position="109"/>
    </location>
</feature>
<dbReference type="InterPro" id="IPR011701">
    <property type="entry name" value="MFS"/>
</dbReference>
<dbReference type="OrthoDB" id="3639251at2759"/>
<comment type="subcellular location">
    <subcellularLocation>
        <location evidence="1">Membrane</location>
        <topology evidence="1">Multi-pass membrane protein</topology>
    </subcellularLocation>
</comment>
<evidence type="ECO:0000256" key="6">
    <source>
        <dbReference type="SAM" id="MobiDB-lite"/>
    </source>
</evidence>
<evidence type="ECO:0000256" key="4">
    <source>
        <dbReference type="ARBA" id="ARBA00022989"/>
    </source>
</evidence>
<dbReference type="FunFam" id="1.20.1250.20:FF:000057">
    <property type="entry name" value="MFS general substrate transporter"/>
    <property type="match status" value="1"/>
</dbReference>
<dbReference type="AlphaFoldDB" id="A0A066XR30"/>
<dbReference type="SUPFAM" id="SSF103473">
    <property type="entry name" value="MFS general substrate transporter"/>
    <property type="match status" value="1"/>
</dbReference>
<feature type="transmembrane region" description="Helical" evidence="7">
    <location>
        <begin position="312"/>
        <end position="329"/>
    </location>
</feature>
<feature type="transmembrane region" description="Helical" evidence="7">
    <location>
        <begin position="180"/>
        <end position="201"/>
    </location>
</feature>
<accession>A0A066XR30</accession>
<dbReference type="Proteomes" id="UP000027238">
    <property type="component" value="Unassembled WGS sequence"/>
</dbReference>
<proteinExistence type="predicted"/>
<feature type="transmembrane region" description="Helical" evidence="7">
    <location>
        <begin position="121"/>
        <end position="138"/>
    </location>
</feature>
<sequence length="448" mass="48690">MDSTLDTKGSHAPSRGDIESSADFSPSSSFPSDAEEEKALLWKQDKRIIPLSAGIYFLCFLDRSNIGNAKILNSSTGHDMQTETHMSNRDFTIALMIFLIAYATFEVPSNILLKKLRPSRWLAFLMFSWGAVTIGLGGATNGATVTGVRFLLGVFEAGLFPGLVYYLTFWYRHSERSVRVAMILASATLAGAFGGAIAYGIGHMNQVHGMSGWRWLFCLEGIPSCLSAFLVWAYLPDYPESAGWLSEREKDIALQRLQFEGSKSSHKSMSWEEAKMTLTDWRLADAPPPPPVVQILVAWSADRYNARGAHSAVLALVGAIGFVVSAVLPPDAYHARYGCLIVGASGAFACVPSLLGWLTSNVFSTASTGLAIALNVSIGAGLGQIPGVWIYKAEEKARGYPTGHWVNAGLLFVVVVGCAGLRVYYGVKNRQILRRAAEDGTEPRLYKL</sequence>
<keyword evidence="3 7" id="KW-0812">Transmembrane</keyword>
<dbReference type="EMBL" id="JMSE01000667">
    <property type="protein sequence ID" value="KDN68460.1"/>
    <property type="molecule type" value="Genomic_DNA"/>
</dbReference>
<evidence type="ECO:0000256" key="1">
    <source>
        <dbReference type="ARBA" id="ARBA00004141"/>
    </source>
</evidence>
<dbReference type="HOGENOM" id="CLU_001265_0_1_1"/>
<gene>
    <name evidence="8" type="ORF">CSUB01_11857</name>
</gene>
<dbReference type="OMA" id="WAVAYVC"/>
<organism evidence="8 9">
    <name type="scientific">Colletotrichum sublineola</name>
    <name type="common">Sorghum anthracnose fungus</name>
    <dbReference type="NCBI Taxonomy" id="1173701"/>
    <lineage>
        <taxon>Eukaryota</taxon>
        <taxon>Fungi</taxon>
        <taxon>Dikarya</taxon>
        <taxon>Ascomycota</taxon>
        <taxon>Pezizomycotina</taxon>
        <taxon>Sordariomycetes</taxon>
        <taxon>Hypocreomycetidae</taxon>
        <taxon>Glomerellales</taxon>
        <taxon>Glomerellaceae</taxon>
        <taxon>Colletotrichum</taxon>
        <taxon>Colletotrichum graminicola species complex</taxon>
    </lineage>
</organism>
<feature type="transmembrane region" description="Helical" evidence="7">
    <location>
        <begin position="370"/>
        <end position="391"/>
    </location>
</feature>
<dbReference type="Pfam" id="PF07690">
    <property type="entry name" value="MFS_1"/>
    <property type="match status" value="1"/>
</dbReference>
<feature type="transmembrane region" description="Helical" evidence="7">
    <location>
        <begin position="213"/>
        <end position="235"/>
    </location>
</feature>
<name>A0A066XR30_COLSU</name>
<feature type="compositionally biased region" description="Low complexity" evidence="6">
    <location>
        <begin position="19"/>
        <end position="31"/>
    </location>
</feature>
<evidence type="ECO:0000313" key="9">
    <source>
        <dbReference type="Proteomes" id="UP000027238"/>
    </source>
</evidence>
<evidence type="ECO:0000256" key="3">
    <source>
        <dbReference type="ARBA" id="ARBA00022692"/>
    </source>
</evidence>
<dbReference type="eggNOG" id="KOG2533">
    <property type="taxonomic scope" value="Eukaryota"/>
</dbReference>
<evidence type="ECO:0000256" key="7">
    <source>
        <dbReference type="SAM" id="Phobius"/>
    </source>
</evidence>
<feature type="transmembrane region" description="Helical" evidence="7">
    <location>
        <begin position="335"/>
        <end position="358"/>
    </location>
</feature>
<feature type="region of interest" description="Disordered" evidence="6">
    <location>
        <begin position="1"/>
        <end position="31"/>
    </location>
</feature>
<dbReference type="GO" id="GO:0022857">
    <property type="term" value="F:transmembrane transporter activity"/>
    <property type="evidence" value="ECO:0007669"/>
    <property type="project" value="InterPro"/>
</dbReference>
<feature type="transmembrane region" description="Helical" evidence="7">
    <location>
        <begin position="150"/>
        <end position="168"/>
    </location>
</feature>
<keyword evidence="5 7" id="KW-0472">Membrane</keyword>
<evidence type="ECO:0000256" key="5">
    <source>
        <dbReference type="ARBA" id="ARBA00023136"/>
    </source>
</evidence>
<dbReference type="PANTHER" id="PTHR43791">
    <property type="entry name" value="PERMEASE-RELATED"/>
    <property type="match status" value="1"/>
</dbReference>
<reference evidence="9" key="1">
    <citation type="journal article" date="2014" name="Genome Announc.">
        <title>Draft genome sequence of Colletotrichum sublineola, a destructive pathogen of cultivated sorghum.</title>
        <authorList>
            <person name="Baroncelli R."/>
            <person name="Sanz-Martin J.M."/>
            <person name="Rech G.E."/>
            <person name="Sukno S.A."/>
            <person name="Thon M.R."/>
        </authorList>
    </citation>
    <scope>NUCLEOTIDE SEQUENCE [LARGE SCALE GENOMIC DNA]</scope>
    <source>
        <strain evidence="9">TX430BB</strain>
    </source>
</reference>
<dbReference type="GO" id="GO:0016020">
    <property type="term" value="C:membrane"/>
    <property type="evidence" value="ECO:0007669"/>
    <property type="project" value="UniProtKB-SubCell"/>
</dbReference>
<protein>
    <submittedName>
        <fullName evidence="8">Putative major facilitator superfamily transporter</fullName>
    </submittedName>
</protein>
<dbReference type="Gene3D" id="1.20.1250.20">
    <property type="entry name" value="MFS general substrate transporter like domains"/>
    <property type="match status" value="1"/>
</dbReference>
<feature type="transmembrane region" description="Helical" evidence="7">
    <location>
        <begin position="403"/>
        <end position="425"/>
    </location>
</feature>
<dbReference type="PANTHER" id="PTHR43791:SF49">
    <property type="entry name" value="TRANSPORTER, PUTATIVE (AFU_ORTHOLOGUE AFUA_4G04250)-RELATED"/>
    <property type="match status" value="1"/>
</dbReference>